<keyword evidence="1" id="KW-0732">Signal</keyword>
<dbReference type="Proteomes" id="UP001160390">
    <property type="component" value="Unassembled WGS sequence"/>
</dbReference>
<evidence type="ECO:0000313" key="2">
    <source>
        <dbReference type="EMBL" id="CAI6082332.1"/>
    </source>
</evidence>
<protein>
    <recommendedName>
        <fullName evidence="4">Secreted protein</fullName>
    </recommendedName>
</protein>
<name>A0AA35LWJ3_9HYPO</name>
<gene>
    <name evidence="2" type="ORF">CCHLO57077_00013707</name>
</gene>
<organism evidence="2 3">
    <name type="scientific">Clonostachys chloroleuca</name>
    <dbReference type="NCBI Taxonomy" id="1926264"/>
    <lineage>
        <taxon>Eukaryota</taxon>
        <taxon>Fungi</taxon>
        <taxon>Dikarya</taxon>
        <taxon>Ascomycota</taxon>
        <taxon>Pezizomycotina</taxon>
        <taxon>Sordariomycetes</taxon>
        <taxon>Hypocreomycetidae</taxon>
        <taxon>Hypocreales</taxon>
        <taxon>Bionectriaceae</taxon>
        <taxon>Clonostachys</taxon>
    </lineage>
</organism>
<sequence>MRPRNRRRATVLVVVTLVTVVAEEGVHGVMGDMLAGERGHCSFGDMRPREEEAVMEEANEEAKEGVGEAMLPLSCWVSILNRMGERGPWTEPDRTSCRREDTGEAAKLKRGESGVVGTGELCIPGEPHGGMTVGSW</sequence>
<reference evidence="2" key="1">
    <citation type="submission" date="2023-01" db="EMBL/GenBank/DDBJ databases">
        <authorList>
            <person name="Piombo E."/>
        </authorList>
    </citation>
    <scope>NUCLEOTIDE SEQUENCE</scope>
</reference>
<comment type="caution">
    <text evidence="2">The sequence shown here is derived from an EMBL/GenBank/DDBJ whole genome shotgun (WGS) entry which is preliminary data.</text>
</comment>
<evidence type="ECO:0000313" key="3">
    <source>
        <dbReference type="Proteomes" id="UP001160390"/>
    </source>
</evidence>
<dbReference type="EMBL" id="CABFNP030000722">
    <property type="protein sequence ID" value="CAI6082332.1"/>
    <property type="molecule type" value="Genomic_DNA"/>
</dbReference>
<evidence type="ECO:0000256" key="1">
    <source>
        <dbReference type="SAM" id="SignalP"/>
    </source>
</evidence>
<feature type="chain" id="PRO_5041322123" description="Secreted protein" evidence="1">
    <location>
        <begin position="29"/>
        <end position="136"/>
    </location>
</feature>
<feature type="signal peptide" evidence="1">
    <location>
        <begin position="1"/>
        <end position="28"/>
    </location>
</feature>
<keyword evidence="3" id="KW-1185">Reference proteome</keyword>
<evidence type="ECO:0008006" key="4">
    <source>
        <dbReference type="Google" id="ProtNLM"/>
    </source>
</evidence>
<dbReference type="AlphaFoldDB" id="A0AA35LWJ3"/>
<accession>A0AA35LWJ3</accession>
<proteinExistence type="predicted"/>